<dbReference type="RefSeq" id="WP_127724439.1">
    <property type="nucleotide sequence ID" value="NZ_RLIH01000006.1"/>
</dbReference>
<dbReference type="GO" id="GO:0003677">
    <property type="term" value="F:DNA binding"/>
    <property type="evidence" value="ECO:0007669"/>
    <property type="project" value="UniProtKB-KW"/>
</dbReference>
<gene>
    <name evidence="2" type="ORF">EF514_05560</name>
</gene>
<accession>A0A437S6Z6</accession>
<dbReference type="PANTHER" id="PTHR34988:SF1">
    <property type="entry name" value="DNA-BINDING PROTEIN"/>
    <property type="match status" value="1"/>
</dbReference>
<reference evidence="2 3" key="1">
    <citation type="submission" date="2018-11" db="EMBL/GenBank/DDBJ databases">
        <title>Genome sequencing and assembly of Anaerosphaera sp. nov., GS7-6-2.</title>
        <authorList>
            <person name="Rettenmaier R."/>
            <person name="Liebl W."/>
            <person name="Zverlov V."/>
        </authorList>
    </citation>
    <scope>NUCLEOTIDE SEQUENCE [LARGE SCALE GENOMIC DNA]</scope>
    <source>
        <strain evidence="2 3">GS7-6-2</strain>
    </source>
</reference>
<dbReference type="PROSITE" id="PS51742">
    <property type="entry name" value="PPC"/>
    <property type="match status" value="1"/>
</dbReference>
<dbReference type="PIRSF" id="PIRSF016702">
    <property type="entry name" value="DNA_bp_PD1"/>
    <property type="match status" value="1"/>
</dbReference>
<organism evidence="2 3">
    <name type="scientific">Anaerosphaera multitolerans</name>
    <dbReference type="NCBI Taxonomy" id="2487351"/>
    <lineage>
        <taxon>Bacteria</taxon>
        <taxon>Bacillati</taxon>
        <taxon>Bacillota</taxon>
        <taxon>Tissierellia</taxon>
        <taxon>Tissierellales</taxon>
        <taxon>Peptoniphilaceae</taxon>
        <taxon>Anaerosphaera</taxon>
    </lineage>
</organism>
<dbReference type="InterPro" id="IPR005175">
    <property type="entry name" value="PPC_dom"/>
</dbReference>
<feature type="domain" description="PPC" evidence="1">
    <location>
        <begin position="3"/>
        <end position="140"/>
    </location>
</feature>
<proteinExistence type="predicted"/>
<dbReference type="OrthoDB" id="9791702at2"/>
<dbReference type="PANTHER" id="PTHR34988">
    <property type="entry name" value="PROTEIN, PUTATIVE-RELATED"/>
    <property type="match status" value="1"/>
</dbReference>
<dbReference type="InterPro" id="IPR025707">
    <property type="entry name" value="DNA_bp_PD1"/>
</dbReference>
<sequence length="140" mass="15895">MEGKVFKDKAVLRVDKGEEVIESIFKFIEENKITLANVSGIGASNNITVGLFNTETKEYNTADYFGEDFEITAFMGNITTKDGEYYVHMHITFSDENQNTFGGHLNKCIISGACEIFFDIIEGEVKRYFDEEIGLNIMKF</sequence>
<evidence type="ECO:0000313" key="3">
    <source>
        <dbReference type="Proteomes" id="UP000288812"/>
    </source>
</evidence>
<evidence type="ECO:0000259" key="1">
    <source>
        <dbReference type="PROSITE" id="PS51742"/>
    </source>
</evidence>
<dbReference type="Pfam" id="PF03479">
    <property type="entry name" value="PCC"/>
    <property type="match status" value="1"/>
</dbReference>
<comment type="caution">
    <text evidence="2">The sequence shown here is derived from an EMBL/GenBank/DDBJ whole genome shotgun (WGS) entry which is preliminary data.</text>
</comment>
<dbReference type="CDD" id="cd11378">
    <property type="entry name" value="DUF296"/>
    <property type="match status" value="1"/>
</dbReference>
<protein>
    <submittedName>
        <fullName evidence="2">DNA-binding protein</fullName>
    </submittedName>
</protein>
<dbReference type="EMBL" id="RLIH01000006">
    <property type="protein sequence ID" value="RVU54786.1"/>
    <property type="molecule type" value="Genomic_DNA"/>
</dbReference>
<dbReference type="Gene3D" id="3.30.1330.80">
    <property type="entry name" value="Hypothetical protein, similar to alpha- acetolactate decarboxylase, domain 2"/>
    <property type="match status" value="1"/>
</dbReference>
<keyword evidence="2" id="KW-0238">DNA-binding</keyword>
<dbReference type="Proteomes" id="UP000288812">
    <property type="component" value="Unassembled WGS sequence"/>
</dbReference>
<evidence type="ECO:0000313" key="2">
    <source>
        <dbReference type="EMBL" id="RVU54786.1"/>
    </source>
</evidence>
<dbReference type="SUPFAM" id="SSF117856">
    <property type="entry name" value="AF0104/ALDC/Ptd012-like"/>
    <property type="match status" value="1"/>
</dbReference>
<dbReference type="AlphaFoldDB" id="A0A437S6Z6"/>
<keyword evidence="3" id="KW-1185">Reference proteome</keyword>
<name>A0A437S6Z6_9FIRM</name>